<dbReference type="GO" id="GO:0046061">
    <property type="term" value="P:dATP catabolic process"/>
    <property type="evidence" value="ECO:0007669"/>
    <property type="project" value="TreeGrafter"/>
</dbReference>
<dbReference type="GO" id="GO:0047429">
    <property type="term" value="F:nucleoside triphosphate diphosphatase activity"/>
    <property type="evidence" value="ECO:0007669"/>
    <property type="project" value="UniProtKB-EC"/>
</dbReference>
<dbReference type="InterPro" id="IPR035013">
    <property type="entry name" value="YabN_N"/>
</dbReference>
<dbReference type="RefSeq" id="WP_153789905.1">
    <property type="nucleotide sequence ID" value="NZ_CP045915.1"/>
</dbReference>
<name>A0A5Q2TD73_9BACI</name>
<proteinExistence type="predicted"/>
<dbReference type="GO" id="GO:0046076">
    <property type="term" value="P:dTTP catabolic process"/>
    <property type="evidence" value="ECO:0007669"/>
    <property type="project" value="TreeGrafter"/>
</dbReference>
<dbReference type="KEGG" id="grc:GI584_00525"/>
<dbReference type="CDD" id="cd11528">
    <property type="entry name" value="NTP-PPase_MazG_Nterm"/>
    <property type="match status" value="1"/>
</dbReference>
<dbReference type="GO" id="GO:0046081">
    <property type="term" value="P:dUTP catabolic process"/>
    <property type="evidence" value="ECO:0007669"/>
    <property type="project" value="TreeGrafter"/>
</dbReference>
<sequence>MKPLIEIIGLGGGDIDQLPLGIYRKLTNEQQFCYVRTLDHPVIHALQEESVHFHSFDAIYEKHDQFEAVYHEIAKTLIDTAIERGQIVYAVPGHPMLAEQTVQLLMQHQDVEVEIVGGQSFLDDLFSALKIDPIEGFQFVDATSFSRHHLQYEQHLVFCQVYDTFIASEVKLTLLEDLPSEFSVYIVEAVGSKEESIKKIPLVELDQQMQLSNLTSVYIPPIEKEKLNHQFYRLKEVIAALRAPGGCPWDQRQTHETLKKYLMEEAYEVIEAIDKEDDEALAEELGDVLLQIMLHSQIGEEAGFFTIDDVIYSITEKMIRRHPHVFGELEVEDESEVIKNWEAIKKEEKGKQQQTLLADLTQGLPATLLAEEIQKTVAKVGFDWSEPEPIWDKVYEELLELKDARKNESFDAQEKEFGDILFAMINLGRYYKINPEIALMRTNQKFIHRFQFVEQKVKESKQAWESFTLADLDLFWEEAKRFENE</sequence>
<dbReference type="GO" id="GO:0046047">
    <property type="term" value="P:TTP catabolic process"/>
    <property type="evidence" value="ECO:0007669"/>
    <property type="project" value="TreeGrafter"/>
</dbReference>
<dbReference type="InterPro" id="IPR024180">
    <property type="entry name" value="Tetrapyrrole_Mease/MazG_pred"/>
</dbReference>
<dbReference type="InterPro" id="IPR048015">
    <property type="entry name" value="NTP-PPase_MazG-like_N"/>
</dbReference>
<dbReference type="AlphaFoldDB" id="A0A5Q2TD73"/>
<dbReference type="Gene3D" id="1.10.287.1080">
    <property type="entry name" value="MazG-like"/>
    <property type="match status" value="2"/>
</dbReference>
<accession>A0A5Q2TD73</accession>
<dbReference type="InterPro" id="IPR014777">
    <property type="entry name" value="4pyrrole_Mease_sub1"/>
</dbReference>
<dbReference type="GO" id="GO:0046052">
    <property type="term" value="P:UTP catabolic process"/>
    <property type="evidence" value="ECO:0007669"/>
    <property type="project" value="TreeGrafter"/>
</dbReference>
<protein>
    <submittedName>
        <fullName evidence="3">Nucleoside triphosphate pyrophosphohydrolase</fullName>
        <ecNumber evidence="3">3.6.1.9</ecNumber>
    </submittedName>
</protein>
<reference evidence="3 4" key="1">
    <citation type="submission" date="2019-11" db="EMBL/GenBank/DDBJ databases">
        <title>Gracilibacillus salitolerans sp. nov., a moderate halophile isolated from a saline soil in northwest China.</title>
        <authorList>
            <person name="Gan L."/>
        </authorList>
    </citation>
    <scope>NUCLEOTIDE SEQUENCE [LARGE SCALE GENOMIC DNA]</scope>
    <source>
        <strain evidence="3 4">SCU50</strain>
    </source>
</reference>
<dbReference type="PIRSF" id="PIRSF002845">
    <property type="entry name" value="Ttrprl_mtas_MazG"/>
    <property type="match status" value="1"/>
</dbReference>
<dbReference type="Pfam" id="PF00590">
    <property type="entry name" value="TP_methylase"/>
    <property type="match status" value="1"/>
</dbReference>
<dbReference type="SUPFAM" id="SSF101386">
    <property type="entry name" value="all-alpha NTP pyrophosphatases"/>
    <property type="match status" value="2"/>
</dbReference>
<dbReference type="EC" id="3.6.1.9" evidence="3"/>
<evidence type="ECO:0000313" key="3">
    <source>
        <dbReference type="EMBL" id="QGH32654.1"/>
    </source>
</evidence>
<dbReference type="NCBIfam" id="NF007113">
    <property type="entry name" value="PRK09562.1"/>
    <property type="match status" value="1"/>
</dbReference>
<dbReference type="PANTHER" id="PTHR30522:SF0">
    <property type="entry name" value="NUCLEOSIDE TRIPHOSPHATE PYROPHOSPHOHYDROLASE"/>
    <property type="match status" value="1"/>
</dbReference>
<dbReference type="Pfam" id="PF03819">
    <property type="entry name" value="MazG"/>
    <property type="match status" value="1"/>
</dbReference>
<feature type="domain" description="Tetrapyrrole methylase" evidence="1">
    <location>
        <begin position="7"/>
        <end position="205"/>
    </location>
</feature>
<dbReference type="SUPFAM" id="SSF53790">
    <property type="entry name" value="Tetrapyrrole methylase"/>
    <property type="match status" value="1"/>
</dbReference>
<organism evidence="3 4">
    <name type="scientific">Gracilibacillus salitolerans</name>
    <dbReference type="NCBI Taxonomy" id="2663022"/>
    <lineage>
        <taxon>Bacteria</taxon>
        <taxon>Bacillati</taxon>
        <taxon>Bacillota</taxon>
        <taxon>Bacilli</taxon>
        <taxon>Bacillales</taxon>
        <taxon>Bacillaceae</taxon>
        <taxon>Gracilibacillus</taxon>
    </lineage>
</organism>
<dbReference type="InterPro" id="IPR048011">
    <property type="entry name" value="NTP-PPase_MazG-like_C"/>
</dbReference>
<dbReference type="Proteomes" id="UP000339690">
    <property type="component" value="Chromosome"/>
</dbReference>
<dbReference type="CDD" id="cd11723">
    <property type="entry name" value="YabN_N_like"/>
    <property type="match status" value="1"/>
</dbReference>
<dbReference type="GO" id="GO:0006950">
    <property type="term" value="P:response to stress"/>
    <property type="evidence" value="ECO:0007669"/>
    <property type="project" value="UniProtKB-ARBA"/>
</dbReference>
<dbReference type="FunFam" id="1.10.287.1080:FF:000001">
    <property type="entry name" value="Nucleoside triphosphate pyrophosphohydrolase"/>
    <property type="match status" value="1"/>
</dbReference>
<feature type="domain" description="NTP pyrophosphohydrolase MazG-like" evidence="2">
    <location>
        <begin position="253"/>
        <end position="326"/>
    </location>
</feature>
<keyword evidence="4" id="KW-1185">Reference proteome</keyword>
<dbReference type="Gene3D" id="3.40.1010.10">
    <property type="entry name" value="Cobalt-precorrin-4 Transmethylase, Domain 1"/>
    <property type="match status" value="1"/>
</dbReference>
<dbReference type="GO" id="GO:0006203">
    <property type="term" value="P:dGTP catabolic process"/>
    <property type="evidence" value="ECO:0007669"/>
    <property type="project" value="TreeGrafter"/>
</dbReference>
<dbReference type="GO" id="GO:0008168">
    <property type="term" value="F:methyltransferase activity"/>
    <property type="evidence" value="ECO:0007669"/>
    <property type="project" value="InterPro"/>
</dbReference>
<dbReference type="InterPro" id="IPR004518">
    <property type="entry name" value="MazG-like_dom"/>
</dbReference>
<evidence type="ECO:0000313" key="4">
    <source>
        <dbReference type="Proteomes" id="UP000339690"/>
    </source>
</evidence>
<dbReference type="InterPro" id="IPR011551">
    <property type="entry name" value="NTP_PyrPHydrolase_MazG"/>
</dbReference>
<dbReference type="CDD" id="cd11529">
    <property type="entry name" value="NTP-PPase_MazG_Cterm"/>
    <property type="match status" value="1"/>
</dbReference>
<keyword evidence="3" id="KW-0378">Hydrolase</keyword>
<gene>
    <name evidence="3" type="primary">mazG</name>
    <name evidence="3" type="ORF">GI584_00525</name>
</gene>
<dbReference type="InterPro" id="IPR000878">
    <property type="entry name" value="4pyrrol_Mease"/>
</dbReference>
<dbReference type="PANTHER" id="PTHR30522">
    <property type="entry name" value="NUCLEOSIDE TRIPHOSPHATE PYROPHOSPHOHYDROLASE"/>
    <property type="match status" value="1"/>
</dbReference>
<evidence type="ECO:0000259" key="1">
    <source>
        <dbReference type="Pfam" id="PF00590"/>
    </source>
</evidence>
<dbReference type="InterPro" id="IPR035996">
    <property type="entry name" value="4pyrrol_Methylase_sf"/>
</dbReference>
<dbReference type="NCBIfam" id="TIGR00444">
    <property type="entry name" value="mazG"/>
    <property type="match status" value="1"/>
</dbReference>
<evidence type="ECO:0000259" key="2">
    <source>
        <dbReference type="Pfam" id="PF03819"/>
    </source>
</evidence>
<dbReference type="EMBL" id="CP045915">
    <property type="protein sequence ID" value="QGH32654.1"/>
    <property type="molecule type" value="Genomic_DNA"/>
</dbReference>